<organism evidence="1 2">
    <name type="scientific">Russula earlei</name>
    <dbReference type="NCBI Taxonomy" id="71964"/>
    <lineage>
        <taxon>Eukaryota</taxon>
        <taxon>Fungi</taxon>
        <taxon>Dikarya</taxon>
        <taxon>Basidiomycota</taxon>
        <taxon>Agaricomycotina</taxon>
        <taxon>Agaricomycetes</taxon>
        <taxon>Russulales</taxon>
        <taxon>Russulaceae</taxon>
        <taxon>Russula</taxon>
    </lineage>
</organism>
<reference evidence="1" key="1">
    <citation type="submission" date="2021-03" db="EMBL/GenBank/DDBJ databases">
        <title>Evolutionary priming and transition to the ectomycorrhizal habit in an iconic lineage of mushroom-forming fungi: is preadaptation a requirement?</title>
        <authorList>
            <consortium name="DOE Joint Genome Institute"/>
            <person name="Looney B.P."/>
            <person name="Miyauchi S."/>
            <person name="Morin E."/>
            <person name="Drula E."/>
            <person name="Courty P.E."/>
            <person name="Chicoki N."/>
            <person name="Fauchery L."/>
            <person name="Kohler A."/>
            <person name="Kuo A."/>
            <person name="LaButti K."/>
            <person name="Pangilinan J."/>
            <person name="Lipzen A."/>
            <person name="Riley R."/>
            <person name="Andreopoulos W."/>
            <person name="He G."/>
            <person name="Johnson J."/>
            <person name="Barry K.W."/>
            <person name="Grigoriev I.V."/>
            <person name="Nagy L."/>
            <person name="Hibbett D."/>
            <person name="Henrissat B."/>
            <person name="Matheny P.B."/>
            <person name="Labbe J."/>
            <person name="Martin A.F."/>
        </authorList>
    </citation>
    <scope>NUCLEOTIDE SEQUENCE</scope>
    <source>
        <strain evidence="1">BPL698</strain>
    </source>
</reference>
<name>A0ACC0UB10_9AGAM</name>
<proteinExistence type="predicted"/>
<protein>
    <submittedName>
        <fullName evidence="1">Uncharacterized protein</fullName>
    </submittedName>
</protein>
<evidence type="ECO:0000313" key="2">
    <source>
        <dbReference type="Proteomes" id="UP001207468"/>
    </source>
</evidence>
<evidence type="ECO:0000313" key="1">
    <source>
        <dbReference type="EMBL" id="KAI9508895.1"/>
    </source>
</evidence>
<accession>A0ACC0UB10</accession>
<dbReference type="EMBL" id="JAGFNK010000077">
    <property type="protein sequence ID" value="KAI9508895.1"/>
    <property type="molecule type" value="Genomic_DNA"/>
</dbReference>
<gene>
    <name evidence="1" type="ORF">F5148DRAFT_835197</name>
</gene>
<comment type="caution">
    <text evidence="1">The sequence shown here is derived from an EMBL/GenBank/DDBJ whole genome shotgun (WGS) entry which is preliminary data.</text>
</comment>
<sequence length="470" mass="49082">MATVAHYIRSEYVPDIDRDRLSREAAHGQTPEDPVDPWQTEPSSAGFFDSRRLANAPPPTFVPAHLPCDEWGTPARAQPAAARATASDPRHGDVATWYRSLGRQGAAADVRQRPLPPPPASSITRCHPSLEAAPGPPSSLPPPVAAPAPAPAPAPASSPSPANAIANANDTGAGAGALSSSARRVPHEGDRDWFISRAISQALSASAPPTPRPSAGGGGGGSLAEMLARHPPSARPFRPPVFLHLGPSNKGWAMLQNQGWSEGEGLGAASASRVGGGGGDARAGTSRLTKEERKAKGTRSDSPSHEGTTEEAEMEHVLLVDDDDDDDDDPVIEVRRKTPAPVIDLTQCDIEEEEGDEDDAEHDRPSSLSPSPPLSPSPSLAPIPFPASAADPIIDRTTSDPRAAQTALLTPLPAILKSDRLGIGLKARTESSGSGGAYRTTIKRVTHSDAALAAHLKAAEHMRRTQQAAR</sequence>
<keyword evidence="2" id="KW-1185">Reference proteome</keyword>
<dbReference type="Proteomes" id="UP001207468">
    <property type="component" value="Unassembled WGS sequence"/>
</dbReference>